<gene>
    <name evidence="2" type="ORF">HIM_08444</name>
</gene>
<feature type="region of interest" description="Disordered" evidence="1">
    <location>
        <begin position="155"/>
        <end position="182"/>
    </location>
</feature>
<reference evidence="2 3" key="1">
    <citation type="journal article" date="2014" name="Genome Biol. Evol.">
        <title>Comparative genomics and transcriptomics analyses reveal divergent lifestyle features of nematode endoparasitic fungus Hirsutella minnesotensis.</title>
        <authorList>
            <person name="Lai Y."/>
            <person name="Liu K."/>
            <person name="Zhang X."/>
            <person name="Zhang X."/>
            <person name="Li K."/>
            <person name="Wang N."/>
            <person name="Shu C."/>
            <person name="Wu Y."/>
            <person name="Wang C."/>
            <person name="Bushley K.E."/>
            <person name="Xiang M."/>
            <person name="Liu X."/>
        </authorList>
    </citation>
    <scope>NUCLEOTIDE SEQUENCE [LARGE SCALE GENOMIC DNA]</scope>
    <source>
        <strain evidence="2 3">3608</strain>
    </source>
</reference>
<protein>
    <submittedName>
        <fullName evidence="2">Uncharacterized protein</fullName>
    </submittedName>
</protein>
<sequence length="590" mass="67824">MIRSAALRSRHLAVAGLHPDPIENQRASGLLSIPRKSFVRQVDEFGEPYWVPRTRRPRPALPPSAASMFQVSDLLLDLDAEDANAVRPFNEDDETRMVERWALSPERAAARRHLDDFKQQILSSRICTHKAFRFRLAVPQILPYDILSAALRGAPKPSVEPPSLESSNLESSSIESPSPRVEHERERLTKLCLENGIPEHALKDDDRLLRWMILRRQTLLASHARTGAKSPSRKHLSYLLERPTSLDDLRRTISYTLSANTYIGSFFKDRSAKGAMTNRIRTACDKLLSRSTDRPETAKQTLAFLGNLAVKFSAEPNKSIGTPLIGLAIRLSAEVGDLQALSHWMCVGFDRNVFRERKLATDMHVTLIWLRRYLSDLDGADKMQQDPERQLLFSLLTGTTKKGRSASFSSIRCVVMHYLERSCVVLPSRVLDLHASYLMLLAQLGAARLLWSEWQDLRRHRDEISDKYNPRFVDAMEQSFHRAACQVIHSAPPLDDERWGDHDWYQCSKRDYYAVARQRGGSFHAVTSEDLGRDEARRLLDLSLDEWTREVRRMRIERLPPHERNRFREANPQIWDTRQTWPMGRQEVVV</sequence>
<evidence type="ECO:0000313" key="2">
    <source>
        <dbReference type="EMBL" id="KJZ72179.1"/>
    </source>
</evidence>
<evidence type="ECO:0000313" key="3">
    <source>
        <dbReference type="Proteomes" id="UP000054481"/>
    </source>
</evidence>
<dbReference type="EMBL" id="KQ030551">
    <property type="protein sequence ID" value="KJZ72179.1"/>
    <property type="molecule type" value="Genomic_DNA"/>
</dbReference>
<dbReference type="OrthoDB" id="4581301at2759"/>
<keyword evidence="3" id="KW-1185">Reference proteome</keyword>
<evidence type="ECO:0000256" key="1">
    <source>
        <dbReference type="SAM" id="MobiDB-lite"/>
    </source>
</evidence>
<name>A0A0F8A3P3_9HYPO</name>
<feature type="compositionally biased region" description="Low complexity" evidence="1">
    <location>
        <begin position="161"/>
        <end position="179"/>
    </location>
</feature>
<dbReference type="AlphaFoldDB" id="A0A0F8A3P3"/>
<proteinExistence type="predicted"/>
<dbReference type="Proteomes" id="UP000054481">
    <property type="component" value="Unassembled WGS sequence"/>
</dbReference>
<accession>A0A0F8A3P3</accession>
<organism evidence="2 3">
    <name type="scientific">Hirsutella minnesotensis 3608</name>
    <dbReference type="NCBI Taxonomy" id="1043627"/>
    <lineage>
        <taxon>Eukaryota</taxon>
        <taxon>Fungi</taxon>
        <taxon>Dikarya</taxon>
        <taxon>Ascomycota</taxon>
        <taxon>Pezizomycotina</taxon>
        <taxon>Sordariomycetes</taxon>
        <taxon>Hypocreomycetidae</taxon>
        <taxon>Hypocreales</taxon>
        <taxon>Ophiocordycipitaceae</taxon>
        <taxon>Hirsutella</taxon>
    </lineage>
</organism>